<dbReference type="InterPro" id="IPR009118">
    <property type="entry name" value="AnnexinD_plant"/>
</dbReference>
<dbReference type="EMBL" id="JAMYWD010000005">
    <property type="protein sequence ID" value="KAJ4971237.1"/>
    <property type="molecule type" value="Genomic_DNA"/>
</dbReference>
<gene>
    <name evidence="7" type="ORF">NE237_004336</name>
</gene>
<evidence type="ECO:0000256" key="6">
    <source>
        <dbReference type="PIRSR" id="PIRSR609118-1"/>
    </source>
</evidence>
<proteinExistence type="predicted"/>
<dbReference type="Pfam" id="PF00191">
    <property type="entry name" value="Annexin"/>
    <property type="match status" value="3"/>
</dbReference>
<dbReference type="GO" id="GO:0005886">
    <property type="term" value="C:plasma membrane"/>
    <property type="evidence" value="ECO:0007669"/>
    <property type="project" value="TreeGrafter"/>
</dbReference>
<sequence length="239" mass="27288">MWTMDPSERDAKLAHETLRKQNGVEDFQVIVEIACASTPEHLMAVRQAYCYHFNCSLEEDITSHVTLPLRKLLLGLVSSYRYDREVVDANLAHSEASVLHDAIEKKKLNADEVVLMLNTRNKYQLKATFECYRQNYGNSIYKDIENSGPGDLEYILKLMVLCMDAPEKHFAEVVRKSVFRVGTDEASLTRAIVTRAEIDMMKIRAEYFKTYKTSLDNEVIGDTSGDYKDFLVTLLGGKI</sequence>
<dbReference type="GO" id="GO:0005737">
    <property type="term" value="C:cytoplasm"/>
    <property type="evidence" value="ECO:0007669"/>
    <property type="project" value="TreeGrafter"/>
</dbReference>
<dbReference type="PROSITE" id="PS51897">
    <property type="entry name" value="ANNEXIN_2"/>
    <property type="match status" value="3"/>
</dbReference>
<dbReference type="InterPro" id="IPR037104">
    <property type="entry name" value="Annexin_sf"/>
</dbReference>
<evidence type="ECO:0000256" key="4">
    <source>
        <dbReference type="ARBA" id="ARBA00023216"/>
    </source>
</evidence>
<dbReference type="GO" id="GO:0005509">
    <property type="term" value="F:calcium ion binding"/>
    <property type="evidence" value="ECO:0007669"/>
    <property type="project" value="InterPro"/>
</dbReference>
<dbReference type="Proteomes" id="UP001141806">
    <property type="component" value="Unassembled WGS sequence"/>
</dbReference>
<dbReference type="SMART" id="SM00335">
    <property type="entry name" value="ANX"/>
    <property type="match status" value="3"/>
</dbReference>
<dbReference type="SUPFAM" id="SSF47874">
    <property type="entry name" value="Annexin"/>
    <property type="match status" value="1"/>
</dbReference>
<keyword evidence="2" id="KW-0677">Repeat</keyword>
<dbReference type="Gene3D" id="1.10.220.10">
    <property type="entry name" value="Annexin"/>
    <property type="match status" value="3"/>
</dbReference>
<keyword evidence="4" id="KW-0041">Annexin</keyword>
<evidence type="ECO:0000313" key="7">
    <source>
        <dbReference type="EMBL" id="KAJ4971237.1"/>
    </source>
</evidence>
<dbReference type="GO" id="GO:0001786">
    <property type="term" value="F:phosphatidylserine binding"/>
    <property type="evidence" value="ECO:0007669"/>
    <property type="project" value="TreeGrafter"/>
</dbReference>
<evidence type="ECO:0000256" key="5">
    <source>
        <dbReference type="ARBA" id="ARBA00023302"/>
    </source>
</evidence>
<name>A0A9Q0KIN8_9MAGN</name>
<protein>
    <recommendedName>
        <fullName evidence="9">Annexin</fullName>
    </recommendedName>
</protein>
<dbReference type="InterPro" id="IPR018502">
    <property type="entry name" value="Annexin_repeat"/>
</dbReference>
<evidence type="ECO:0000256" key="2">
    <source>
        <dbReference type="ARBA" id="ARBA00022737"/>
    </source>
</evidence>
<dbReference type="GO" id="GO:0009651">
    <property type="term" value="P:response to salt stress"/>
    <property type="evidence" value="ECO:0007669"/>
    <property type="project" value="TreeGrafter"/>
</dbReference>
<dbReference type="FunFam" id="1.10.220.10:FF:000006">
    <property type="entry name" value="Annexin"/>
    <property type="match status" value="1"/>
</dbReference>
<dbReference type="PANTHER" id="PTHR10502:SF99">
    <property type="entry name" value="ANNEXIN D3"/>
    <property type="match status" value="1"/>
</dbReference>
<dbReference type="FunFam" id="1.10.220.10:FF:000009">
    <property type="entry name" value="Annexin"/>
    <property type="match status" value="1"/>
</dbReference>
<dbReference type="FunFam" id="1.10.220.10:FF:000001">
    <property type="entry name" value="Annexin"/>
    <property type="match status" value="1"/>
</dbReference>
<evidence type="ECO:0000313" key="8">
    <source>
        <dbReference type="Proteomes" id="UP001141806"/>
    </source>
</evidence>
<dbReference type="InterPro" id="IPR018252">
    <property type="entry name" value="Annexin_repeat_CS"/>
</dbReference>
<evidence type="ECO:0000256" key="1">
    <source>
        <dbReference type="ARBA" id="ARBA00022723"/>
    </source>
</evidence>
<evidence type="ECO:0000256" key="3">
    <source>
        <dbReference type="ARBA" id="ARBA00022837"/>
    </source>
</evidence>
<dbReference type="OrthoDB" id="37886at2759"/>
<feature type="binding site" evidence="6">
    <location>
        <position position="223"/>
    </location>
    <ligand>
        <name>Ca(2+)</name>
        <dbReference type="ChEBI" id="CHEBI:29108"/>
        <label>1</label>
    </ligand>
</feature>
<feature type="binding site" evidence="6">
    <location>
        <position position="222"/>
    </location>
    <ligand>
        <name>Ca(2+)</name>
        <dbReference type="ChEBI" id="CHEBI:29108"/>
        <label>1</label>
    </ligand>
</feature>
<reference evidence="7" key="1">
    <citation type="journal article" date="2023" name="Plant J.">
        <title>The genome of the king protea, Protea cynaroides.</title>
        <authorList>
            <person name="Chang J."/>
            <person name="Duong T.A."/>
            <person name="Schoeman C."/>
            <person name="Ma X."/>
            <person name="Roodt D."/>
            <person name="Barker N."/>
            <person name="Li Z."/>
            <person name="Van de Peer Y."/>
            <person name="Mizrachi E."/>
        </authorList>
    </citation>
    <scope>NUCLEOTIDE SEQUENCE</scope>
    <source>
        <tissue evidence="7">Young leaves</tissue>
    </source>
</reference>
<keyword evidence="1 6" id="KW-0479">Metal-binding</keyword>
<organism evidence="7 8">
    <name type="scientific">Protea cynaroides</name>
    <dbReference type="NCBI Taxonomy" id="273540"/>
    <lineage>
        <taxon>Eukaryota</taxon>
        <taxon>Viridiplantae</taxon>
        <taxon>Streptophyta</taxon>
        <taxon>Embryophyta</taxon>
        <taxon>Tracheophyta</taxon>
        <taxon>Spermatophyta</taxon>
        <taxon>Magnoliopsida</taxon>
        <taxon>Proteales</taxon>
        <taxon>Proteaceae</taxon>
        <taxon>Protea</taxon>
    </lineage>
</organism>
<comment type="caution">
    <text evidence="7">The sequence shown here is derived from an EMBL/GenBank/DDBJ whole genome shotgun (WGS) entry which is preliminary data.</text>
</comment>
<dbReference type="PROSITE" id="PS00223">
    <property type="entry name" value="ANNEXIN_1"/>
    <property type="match status" value="1"/>
</dbReference>
<feature type="binding site" evidence="6">
    <location>
        <position position="182"/>
    </location>
    <ligand>
        <name>Ca(2+)</name>
        <dbReference type="ChEBI" id="CHEBI:29108"/>
        <label>1</label>
    </ligand>
</feature>
<dbReference type="PRINTS" id="PR01814">
    <property type="entry name" value="ANNEXINPLANT"/>
</dbReference>
<keyword evidence="8" id="KW-1185">Reference proteome</keyword>
<keyword evidence="5" id="KW-0111">Calcium/phospholipid-binding</keyword>
<dbReference type="GO" id="GO:0005544">
    <property type="term" value="F:calcium-dependent phospholipid binding"/>
    <property type="evidence" value="ECO:0007669"/>
    <property type="project" value="UniProtKB-KW"/>
</dbReference>
<accession>A0A9Q0KIN8</accession>
<dbReference type="GO" id="GO:0009408">
    <property type="term" value="P:response to heat"/>
    <property type="evidence" value="ECO:0007669"/>
    <property type="project" value="TreeGrafter"/>
</dbReference>
<dbReference type="GO" id="GO:0009409">
    <property type="term" value="P:response to cold"/>
    <property type="evidence" value="ECO:0007669"/>
    <property type="project" value="TreeGrafter"/>
</dbReference>
<keyword evidence="3 6" id="KW-0106">Calcium</keyword>
<dbReference type="AlphaFoldDB" id="A0A9Q0KIN8"/>
<evidence type="ECO:0008006" key="9">
    <source>
        <dbReference type="Google" id="ProtNLM"/>
    </source>
</evidence>
<dbReference type="GO" id="GO:0009414">
    <property type="term" value="P:response to water deprivation"/>
    <property type="evidence" value="ECO:0007669"/>
    <property type="project" value="TreeGrafter"/>
</dbReference>
<feature type="binding site" evidence="6">
    <location>
        <position position="180"/>
    </location>
    <ligand>
        <name>Ca(2+)</name>
        <dbReference type="ChEBI" id="CHEBI:29108"/>
        <label>1</label>
    </ligand>
</feature>
<dbReference type="PANTHER" id="PTHR10502">
    <property type="entry name" value="ANNEXIN"/>
    <property type="match status" value="1"/>
</dbReference>